<dbReference type="InterPro" id="IPR036291">
    <property type="entry name" value="NAD(P)-bd_dom_sf"/>
</dbReference>
<evidence type="ECO:0000313" key="5">
    <source>
        <dbReference type="Proteomes" id="UP000800096"/>
    </source>
</evidence>
<evidence type="ECO:0000256" key="2">
    <source>
        <dbReference type="ARBA" id="ARBA00022857"/>
    </source>
</evidence>
<dbReference type="PRINTS" id="PR00081">
    <property type="entry name" value="GDHRDH"/>
</dbReference>
<dbReference type="GO" id="GO:0005737">
    <property type="term" value="C:cytoplasm"/>
    <property type="evidence" value="ECO:0007669"/>
    <property type="project" value="TreeGrafter"/>
</dbReference>
<dbReference type="Proteomes" id="UP000800096">
    <property type="component" value="Unassembled WGS sequence"/>
</dbReference>
<accession>A0A6A5QQ11</accession>
<protein>
    <recommendedName>
        <fullName evidence="6">NAD(P)-binding protein</fullName>
    </recommendedName>
</protein>
<dbReference type="PANTHER" id="PTHR44229:SF4">
    <property type="entry name" value="15-HYDROXYPROSTAGLANDIN DEHYDROGENASE [NAD(+)]"/>
    <property type="match status" value="1"/>
</dbReference>
<dbReference type="InterPro" id="IPR020904">
    <property type="entry name" value="Sc_DH/Rdtase_CS"/>
</dbReference>
<organism evidence="4 5">
    <name type="scientific">Ampelomyces quisqualis</name>
    <name type="common">Powdery mildew agent</name>
    <dbReference type="NCBI Taxonomy" id="50730"/>
    <lineage>
        <taxon>Eukaryota</taxon>
        <taxon>Fungi</taxon>
        <taxon>Dikarya</taxon>
        <taxon>Ascomycota</taxon>
        <taxon>Pezizomycotina</taxon>
        <taxon>Dothideomycetes</taxon>
        <taxon>Pleosporomycetidae</taxon>
        <taxon>Pleosporales</taxon>
        <taxon>Pleosporineae</taxon>
        <taxon>Phaeosphaeriaceae</taxon>
        <taxon>Ampelomyces</taxon>
    </lineage>
</organism>
<evidence type="ECO:0000256" key="3">
    <source>
        <dbReference type="ARBA" id="ARBA00023002"/>
    </source>
</evidence>
<dbReference type="Pfam" id="PF00106">
    <property type="entry name" value="adh_short"/>
    <property type="match status" value="1"/>
</dbReference>
<evidence type="ECO:0000256" key="1">
    <source>
        <dbReference type="ARBA" id="ARBA00006484"/>
    </source>
</evidence>
<keyword evidence="3" id="KW-0560">Oxidoreductase</keyword>
<name>A0A6A5QQ11_AMPQU</name>
<dbReference type="Gene3D" id="3.40.50.720">
    <property type="entry name" value="NAD(P)-binding Rossmann-like Domain"/>
    <property type="match status" value="1"/>
</dbReference>
<proteinExistence type="inferred from homology"/>
<dbReference type="PROSITE" id="PS00061">
    <property type="entry name" value="ADH_SHORT"/>
    <property type="match status" value="1"/>
</dbReference>
<keyword evidence="2" id="KW-0521">NADP</keyword>
<evidence type="ECO:0000313" key="4">
    <source>
        <dbReference type="EMBL" id="KAF1917473.1"/>
    </source>
</evidence>
<evidence type="ECO:0008006" key="6">
    <source>
        <dbReference type="Google" id="ProtNLM"/>
    </source>
</evidence>
<dbReference type="EMBL" id="ML979134">
    <property type="protein sequence ID" value="KAF1917473.1"/>
    <property type="molecule type" value="Genomic_DNA"/>
</dbReference>
<sequence>MAVSNAMSIKFDNPQPDFSSLRGRSVLVTGSAAGIGLACATEMAKAGALVTISDIQETTGHAAARELSLQGYKVQFVQCDVTSYAAQVEMFRKAIAFGCGKVDVVIPNAGVIAEKNMFDMIPEGAPTVDSPPPPEPGYVGCNINLQAVYNTCFLAMHYFRLPRDAADTYKPSIVLVASLAGYVGYPSSTTYSTSKFGIRGLFYGIRDQAARATPPVRINLVAPWYIETAMTKAKDFVESEAGILLNVMGFAPMERVTAAILQFAADERLHGRAAGIFPLANEDLGDDFEGAYSGIVLSRHMKDVIIKVTKAMTAIEAQKNELSRQDSATGVQSGIGAQ</sequence>
<dbReference type="PANTHER" id="PTHR44229">
    <property type="entry name" value="15-HYDROXYPROSTAGLANDIN DEHYDROGENASE [NAD(+)]"/>
    <property type="match status" value="1"/>
</dbReference>
<keyword evidence="5" id="KW-1185">Reference proteome</keyword>
<dbReference type="SUPFAM" id="SSF51735">
    <property type="entry name" value="NAD(P)-binding Rossmann-fold domains"/>
    <property type="match status" value="1"/>
</dbReference>
<dbReference type="OrthoDB" id="5371740at2759"/>
<comment type="similarity">
    <text evidence="1">Belongs to the short-chain dehydrogenases/reductases (SDR) family.</text>
</comment>
<gene>
    <name evidence="4" type="ORF">BDU57DRAFT_167467</name>
</gene>
<dbReference type="InterPro" id="IPR002347">
    <property type="entry name" value="SDR_fam"/>
</dbReference>
<dbReference type="AlphaFoldDB" id="A0A6A5QQ11"/>
<dbReference type="GO" id="GO:0016616">
    <property type="term" value="F:oxidoreductase activity, acting on the CH-OH group of donors, NAD or NADP as acceptor"/>
    <property type="evidence" value="ECO:0007669"/>
    <property type="project" value="TreeGrafter"/>
</dbReference>
<reference evidence="4" key="1">
    <citation type="journal article" date="2020" name="Stud. Mycol.">
        <title>101 Dothideomycetes genomes: a test case for predicting lifestyles and emergence of pathogens.</title>
        <authorList>
            <person name="Haridas S."/>
            <person name="Albert R."/>
            <person name="Binder M."/>
            <person name="Bloem J."/>
            <person name="Labutti K."/>
            <person name="Salamov A."/>
            <person name="Andreopoulos B."/>
            <person name="Baker S."/>
            <person name="Barry K."/>
            <person name="Bills G."/>
            <person name="Bluhm B."/>
            <person name="Cannon C."/>
            <person name="Castanera R."/>
            <person name="Culley D."/>
            <person name="Daum C."/>
            <person name="Ezra D."/>
            <person name="Gonzalez J."/>
            <person name="Henrissat B."/>
            <person name="Kuo A."/>
            <person name="Liang C."/>
            <person name="Lipzen A."/>
            <person name="Lutzoni F."/>
            <person name="Magnuson J."/>
            <person name="Mondo S."/>
            <person name="Nolan M."/>
            <person name="Ohm R."/>
            <person name="Pangilinan J."/>
            <person name="Park H.-J."/>
            <person name="Ramirez L."/>
            <person name="Alfaro M."/>
            <person name="Sun H."/>
            <person name="Tritt A."/>
            <person name="Yoshinaga Y."/>
            <person name="Zwiers L.-H."/>
            <person name="Turgeon B."/>
            <person name="Goodwin S."/>
            <person name="Spatafora J."/>
            <person name="Crous P."/>
            <person name="Grigoriev I."/>
        </authorList>
    </citation>
    <scope>NUCLEOTIDE SEQUENCE</scope>
    <source>
        <strain evidence="4">HMLAC05119</strain>
    </source>
</reference>